<accession>N6TEF2</accession>
<dbReference type="HOGENOM" id="CLU_875127_0_0_1"/>
<evidence type="ECO:0000313" key="2">
    <source>
        <dbReference type="EMBL" id="ERL84252.1"/>
    </source>
</evidence>
<evidence type="ECO:0000313" key="6">
    <source>
        <dbReference type="Proteomes" id="UP000030742"/>
    </source>
</evidence>
<dbReference type="EMBL" id="KB631348">
    <property type="protein sequence ID" value="ERL84252.1"/>
    <property type="molecule type" value="Genomic_DNA"/>
</dbReference>
<reference evidence="4" key="2">
    <citation type="submission" date="2024-08" db="UniProtKB">
        <authorList>
            <consortium name="EnsemblMetazoa"/>
        </authorList>
    </citation>
    <scope>IDENTIFICATION</scope>
</reference>
<dbReference type="KEGG" id="dpa:109538812"/>
<evidence type="ECO:0000313" key="3">
    <source>
        <dbReference type="EMBL" id="ERL84311.1"/>
    </source>
</evidence>
<feature type="non-terminal residue" evidence="1">
    <location>
        <position position="1"/>
    </location>
</feature>
<dbReference type="AlphaFoldDB" id="N6TEF2"/>
<dbReference type="EMBL" id="KB631467">
    <property type="protein sequence ID" value="ERL84311.1"/>
    <property type="molecule type" value="Genomic_DNA"/>
</dbReference>
<dbReference type="EnsemblMetazoa" id="XM_019906199.1">
    <property type="protein sequence ID" value="XP_019761758.1"/>
    <property type="gene ID" value="LOC109538812"/>
</dbReference>
<evidence type="ECO:0000313" key="4">
    <source>
        <dbReference type="EnsemblMetazoa" id="XP_019761758.1"/>
    </source>
</evidence>
<organism evidence="1">
    <name type="scientific">Dendroctonus ponderosae</name>
    <name type="common">Mountain pine beetle</name>
    <dbReference type="NCBI Taxonomy" id="77166"/>
    <lineage>
        <taxon>Eukaryota</taxon>
        <taxon>Metazoa</taxon>
        <taxon>Ecdysozoa</taxon>
        <taxon>Arthropoda</taxon>
        <taxon>Hexapoda</taxon>
        <taxon>Insecta</taxon>
        <taxon>Pterygota</taxon>
        <taxon>Neoptera</taxon>
        <taxon>Endopterygota</taxon>
        <taxon>Coleoptera</taxon>
        <taxon>Polyphaga</taxon>
        <taxon>Cucujiformia</taxon>
        <taxon>Curculionidae</taxon>
        <taxon>Scolytinae</taxon>
        <taxon>Dendroctonus</taxon>
    </lineage>
</organism>
<evidence type="ECO:0000313" key="1">
    <source>
        <dbReference type="EMBL" id="ENN76098.1"/>
    </source>
</evidence>
<reference evidence="5 6" key="1">
    <citation type="journal article" date="2013" name="Genome Biol.">
        <title>Draft genome of the mountain pine beetle, Dendroctonus ponderosae Hopkins, a major forest pest.</title>
        <authorList>
            <person name="Keeling C.I."/>
            <person name="Yuen M.M."/>
            <person name="Liao N.Y."/>
            <person name="Docking T.R."/>
            <person name="Chan S.K."/>
            <person name="Taylor G.A."/>
            <person name="Palmquist D.L."/>
            <person name="Jackman S.D."/>
            <person name="Nguyen A."/>
            <person name="Li M."/>
            <person name="Henderson H."/>
            <person name="Janes J.K."/>
            <person name="Zhao Y."/>
            <person name="Pandoh P."/>
            <person name="Moore R."/>
            <person name="Sperling F.A."/>
            <person name="Huber D.P."/>
            <person name="Birol I."/>
            <person name="Jones S.J."/>
            <person name="Bohlmann J."/>
        </authorList>
    </citation>
    <scope>NUCLEOTIDE SEQUENCE</scope>
</reference>
<dbReference type="EMBL" id="KB740991">
    <property type="protein sequence ID" value="ENN76098.1"/>
    <property type="molecule type" value="Genomic_DNA"/>
</dbReference>
<gene>
    <name evidence="2" type="ORF">D910_01633</name>
    <name evidence="3" type="ORF">D910_01723</name>
    <name evidence="1" type="ORF">YQE_07370</name>
</gene>
<name>N6TEF2_DENPD</name>
<sequence>MTEPVAKRDFLGILSNLNRKFEITDSKWTEEKAYEIKFRTQIRVEHNDYNQYCDKWVEEFSFLTDTIWVHKISNTGPKVKFRKQYQCWAYESKEVKKELLFDARKCRATLDVKVLGNTVGTKKSNRFVRLGLNTLIKINFQHLHPVDTSQAYAFFVHWCNPVADAPKPSAPAIEKVAQLVAKEVHNAAKTSQKAGERLNEALEKQRMASADELPNQSTNLTGCANTSICHLQPQSGNRLSLDQPPLAKVIVNTPDGQTSENIFYIHQVVFDSTTQTLTEVPPDQCGGLPDISNHQLIQVQLPDDPAQKTTLFIDPNQS</sequence>
<dbReference type="Proteomes" id="UP000019118">
    <property type="component" value="Unassembled WGS sequence"/>
</dbReference>
<proteinExistence type="predicted"/>
<dbReference type="OrthoDB" id="6815261at2759"/>
<evidence type="ECO:0000313" key="5">
    <source>
        <dbReference type="Proteomes" id="UP000019118"/>
    </source>
</evidence>
<keyword evidence="5" id="KW-1185">Reference proteome</keyword>
<protein>
    <submittedName>
        <fullName evidence="1 4">Uncharacterized protein</fullName>
    </submittedName>
</protein>
<dbReference type="Proteomes" id="UP000030742">
    <property type="component" value="Unassembled WGS sequence"/>
</dbReference>